<dbReference type="EMBL" id="CP023275">
    <property type="protein sequence ID" value="ATB69794.1"/>
    <property type="molecule type" value="Genomic_DNA"/>
</dbReference>
<sequence length="154" mass="18069">MSKIGLGFVCWVVACTYALSAGINYEYTHQFILKKDEIGLVLINHKEVTKKPTADNPNNEYILRLRWTLYTNNMLTVLVNYRGYPMQYIMQKKHPLETVIIPLLPDGDNKMLAQTYLKIVFNDFDQRNKEAILDIFIEDNLQRIEVEFKPKKKP</sequence>
<dbReference type="RefSeq" id="WP_096046753.1">
    <property type="nucleotide sequence ID" value="NZ_CP023275.1"/>
</dbReference>
<evidence type="ECO:0000313" key="3">
    <source>
        <dbReference type="Proteomes" id="UP000217349"/>
    </source>
</evidence>
<reference evidence="1" key="3">
    <citation type="submission" date="2017-09" db="EMBL/GenBank/DDBJ databases">
        <authorList>
            <person name="Goris T."/>
        </authorList>
    </citation>
    <scope>NUCLEOTIDE SEQUENCE</scope>
    <source>
        <strain evidence="1">JPD-1</strain>
    </source>
</reference>
<reference evidence="3" key="2">
    <citation type="submission" date="2017-09" db="EMBL/GenBank/DDBJ databases">
        <title>The complete genome of Sulfurospirillum sp. JPD-1.</title>
        <authorList>
            <person name="Goris T."/>
        </authorList>
    </citation>
    <scope>NUCLEOTIDE SEQUENCE [LARGE SCALE GENOMIC DNA]</scope>
    <source>
        <strain evidence="3">JPD-1</strain>
    </source>
</reference>
<reference evidence="2" key="5">
    <citation type="submission" date="2020-08" db="EMBL/GenBank/DDBJ databases">
        <authorList>
            <person name="Yang Y."/>
            <person name="Huo L."/>
            <person name="Yan J."/>
        </authorList>
    </citation>
    <scope>NUCLEOTIDE SEQUENCE</scope>
    <source>
        <strain evidence="2">ACSDCE</strain>
    </source>
</reference>
<dbReference type="OrthoDB" id="5334558at2"/>
<dbReference type="PROSITE" id="PS51257">
    <property type="entry name" value="PROKAR_LIPOPROTEIN"/>
    <property type="match status" value="1"/>
</dbReference>
<evidence type="ECO:0000313" key="1">
    <source>
        <dbReference type="EMBL" id="ATB69794.1"/>
    </source>
</evidence>
<accession>A0A6G9VP06</accession>
<dbReference type="Proteomes" id="UP000217349">
    <property type="component" value="Chromosome"/>
</dbReference>
<dbReference type="EMBL" id="CP039734">
    <property type="protein sequence ID" value="QIR74867.1"/>
    <property type="molecule type" value="Genomic_DNA"/>
</dbReference>
<protein>
    <submittedName>
        <fullName evidence="1">Uncharacterized protein</fullName>
    </submittedName>
</protein>
<name>A0A290HT24_9BACT</name>
<gene>
    <name evidence="2" type="ORF">FA584_00975</name>
    <name evidence="1" type="ORF">SJPD1_1689</name>
</gene>
<accession>A0A290HT24</accession>
<dbReference type="Proteomes" id="UP000502831">
    <property type="component" value="Chromosome"/>
</dbReference>
<dbReference type="KEGG" id="sulj:SJPD1_1689"/>
<evidence type="ECO:0000313" key="2">
    <source>
        <dbReference type="EMBL" id="QIR74867.1"/>
    </source>
</evidence>
<dbReference type="AlphaFoldDB" id="A0A290HT24"/>
<reference evidence="1" key="4">
    <citation type="journal article" date="2020" name="MicrobiologyOpen">
        <title>Tetrachloroethene respiration in Sulfurospirillum species is regulated by a two-component system as unraveled by comparative genomics, transcriptomics, and regulator binding studies.</title>
        <authorList>
            <person name="Esken J."/>
            <person name="Goris T."/>
            <person name="Gadkari J."/>
            <person name="Bischler T."/>
            <person name="Forstner K.U."/>
            <person name="Sharma C.M."/>
            <person name="Diekert G."/>
            <person name="Schubert T."/>
        </authorList>
    </citation>
    <scope>NUCLEOTIDE SEQUENCE</scope>
    <source>
        <strain evidence="1">JPD-1</strain>
    </source>
</reference>
<organism evidence="1 3">
    <name type="scientific">Sulfurospirillum diekertiae</name>
    <dbReference type="NCBI Taxonomy" id="1854492"/>
    <lineage>
        <taxon>Bacteria</taxon>
        <taxon>Pseudomonadati</taxon>
        <taxon>Campylobacterota</taxon>
        <taxon>Epsilonproteobacteria</taxon>
        <taxon>Campylobacterales</taxon>
        <taxon>Sulfurospirillaceae</taxon>
        <taxon>Sulfurospirillum</taxon>
    </lineage>
</organism>
<reference evidence="2 4" key="1">
    <citation type="journal article" date="2017" name="Environ. Sci. Technol.">
        <title>Organohalide Respiration with Chlorinated Ethenes under Low pH Conditions.</title>
        <authorList>
            <person name="Yang Y."/>
            <person name="Capiro N.L."/>
            <person name="Marcet T.F."/>
            <person name="Yan J."/>
            <person name="Pennell K.D."/>
            <person name="Loffler F.E."/>
        </authorList>
    </citation>
    <scope>NUCLEOTIDE SEQUENCE [LARGE SCALE GENOMIC DNA]</scope>
    <source>
        <strain evidence="2 4">ACSDCE</strain>
    </source>
</reference>
<proteinExistence type="predicted"/>
<evidence type="ECO:0000313" key="4">
    <source>
        <dbReference type="Proteomes" id="UP000502831"/>
    </source>
</evidence>